<dbReference type="InterPro" id="IPR006685">
    <property type="entry name" value="MscS_channel_2nd"/>
</dbReference>
<evidence type="ECO:0000256" key="1">
    <source>
        <dbReference type="ARBA" id="ARBA00004370"/>
    </source>
</evidence>
<dbReference type="STRING" id="583356.Igag_0189"/>
<accession>E0SQ88</accession>
<evidence type="ECO:0000256" key="3">
    <source>
        <dbReference type="ARBA" id="ARBA00022989"/>
    </source>
</evidence>
<protein>
    <recommendedName>
        <fullName evidence="6">Mechanosensitive ion channel MscS domain-containing protein</fullName>
    </recommendedName>
</protein>
<dbReference type="GO" id="GO:0008381">
    <property type="term" value="F:mechanosensitive monoatomic ion channel activity"/>
    <property type="evidence" value="ECO:0007669"/>
    <property type="project" value="InterPro"/>
</dbReference>
<reference evidence="7 8" key="1">
    <citation type="journal article" date="2010" name="Stand. Genomic Sci.">
        <title>Complete genome sequence of Ignisphaera aggregans type strain (AQ1.S1).</title>
        <authorList>
            <person name="Goker M."/>
            <person name="Held B."/>
            <person name="Lapidus A."/>
            <person name="Nolan M."/>
            <person name="Spring S."/>
            <person name="Yasawong M."/>
            <person name="Lucas S."/>
            <person name="Glavina Del Rio T."/>
            <person name="Tice H."/>
            <person name="Cheng J.F."/>
            <person name="Goodwin L."/>
            <person name="Tapia R."/>
            <person name="Pitluck S."/>
            <person name="Liolios K."/>
            <person name="Ivanova N."/>
            <person name="Mavromatis K."/>
            <person name="Mikhailova N."/>
            <person name="Pati A."/>
            <person name="Chen A."/>
            <person name="Palaniappan K."/>
            <person name="Brambilla E."/>
            <person name="Land M."/>
            <person name="Hauser L."/>
            <person name="Chang Y.J."/>
            <person name="Jeffries C.D."/>
            <person name="Brettin T."/>
            <person name="Detter J.C."/>
            <person name="Han C."/>
            <person name="Rohde M."/>
            <person name="Sikorski J."/>
            <person name="Woyke T."/>
            <person name="Bristow J."/>
            <person name="Eisen J.A."/>
            <person name="Markowitz V."/>
            <person name="Hugenholtz P."/>
            <person name="Kyrpides N.C."/>
            <person name="Klenk H.P."/>
        </authorList>
    </citation>
    <scope>NUCLEOTIDE SEQUENCE [LARGE SCALE GENOMIC DNA]</scope>
    <source>
        <strain evidence="8">DSM 17230 / JCM 13409 / AQ1.S1</strain>
    </source>
</reference>
<evidence type="ECO:0000256" key="2">
    <source>
        <dbReference type="ARBA" id="ARBA00022692"/>
    </source>
</evidence>
<dbReference type="AlphaFoldDB" id="E0SQ88"/>
<organism evidence="7 8">
    <name type="scientific">Ignisphaera aggregans (strain DSM 17230 / JCM 13409 / AQ1.S1)</name>
    <dbReference type="NCBI Taxonomy" id="583356"/>
    <lineage>
        <taxon>Archaea</taxon>
        <taxon>Thermoproteota</taxon>
        <taxon>Thermoprotei</taxon>
        <taxon>Desulfurococcales</taxon>
        <taxon>Desulfurococcaceae</taxon>
        <taxon>Ignisphaera</taxon>
    </lineage>
</organism>
<proteinExistence type="predicted"/>
<comment type="subcellular location">
    <subcellularLocation>
        <location evidence="1">Membrane</location>
    </subcellularLocation>
</comment>
<dbReference type="InterPro" id="IPR023408">
    <property type="entry name" value="MscS_beta-dom_sf"/>
</dbReference>
<keyword evidence="2 5" id="KW-0812">Transmembrane</keyword>
<keyword evidence="3 5" id="KW-1133">Transmembrane helix</keyword>
<evidence type="ECO:0000313" key="8">
    <source>
        <dbReference type="Proteomes" id="UP000001304"/>
    </source>
</evidence>
<evidence type="ECO:0000259" key="6">
    <source>
        <dbReference type="Pfam" id="PF00924"/>
    </source>
</evidence>
<dbReference type="PANTHER" id="PTHR30221">
    <property type="entry name" value="SMALL-CONDUCTANCE MECHANOSENSITIVE CHANNEL"/>
    <property type="match status" value="1"/>
</dbReference>
<gene>
    <name evidence="7" type="ordered locus">Igag_0189</name>
</gene>
<evidence type="ECO:0000313" key="7">
    <source>
        <dbReference type="EMBL" id="ADM27038.1"/>
    </source>
</evidence>
<dbReference type="BioCyc" id="IAGG583356:GHAH-199-MONOMER"/>
<evidence type="ECO:0000256" key="4">
    <source>
        <dbReference type="ARBA" id="ARBA00023136"/>
    </source>
</evidence>
<dbReference type="KEGG" id="iag:Igag_0189"/>
<evidence type="ECO:0000256" key="5">
    <source>
        <dbReference type="SAM" id="Phobius"/>
    </source>
</evidence>
<dbReference type="EMBL" id="CP002098">
    <property type="protein sequence ID" value="ADM27038.1"/>
    <property type="molecule type" value="Genomic_DNA"/>
</dbReference>
<dbReference type="Proteomes" id="UP000001304">
    <property type="component" value="Chromosome"/>
</dbReference>
<feature type="transmembrane region" description="Helical" evidence="5">
    <location>
        <begin position="56"/>
        <end position="79"/>
    </location>
</feature>
<dbReference type="HOGENOM" id="CLU_115707_0_0_2"/>
<feature type="domain" description="Mechanosensitive ion channel MscS" evidence="6">
    <location>
        <begin position="140"/>
        <end position="199"/>
    </location>
</feature>
<keyword evidence="8" id="KW-1185">Reference proteome</keyword>
<feature type="transmembrane region" description="Helical" evidence="5">
    <location>
        <begin position="126"/>
        <end position="151"/>
    </location>
</feature>
<sequence length="205" mass="21929">MSKDELSTKEMTIRTSRAIAKTIIYIVLYVIVAALVKYIVEQLLPTFNISITDYQVYIHILLAIAFGYLIVSSIAEIFYWTTRARYGHPTAAAVRNVIRIIGIGALAASIAGGVAGGAAGVALGGFIGIVIGFATQQVLGQAIAGLFLLIVRPFRIGDSVIIAGEDGIVEDVATLFTLVRKADGTRVFIPNNTIIGSKIYLKPKT</sequence>
<feature type="transmembrane region" description="Helical" evidence="5">
    <location>
        <begin position="18"/>
        <end position="36"/>
    </location>
</feature>
<keyword evidence="4 5" id="KW-0472">Membrane</keyword>
<name>E0SQ88_IGNAA</name>
<dbReference type="Pfam" id="PF00924">
    <property type="entry name" value="MS_channel_2nd"/>
    <property type="match status" value="1"/>
</dbReference>
<dbReference type="GO" id="GO:0016020">
    <property type="term" value="C:membrane"/>
    <property type="evidence" value="ECO:0007669"/>
    <property type="project" value="UniProtKB-SubCell"/>
</dbReference>
<dbReference type="InterPro" id="IPR045275">
    <property type="entry name" value="MscS_archaea/bacteria_type"/>
</dbReference>
<dbReference type="InterPro" id="IPR010920">
    <property type="entry name" value="LSM_dom_sf"/>
</dbReference>
<dbReference type="SUPFAM" id="SSF50182">
    <property type="entry name" value="Sm-like ribonucleoproteins"/>
    <property type="match status" value="1"/>
</dbReference>
<dbReference type="PANTHER" id="PTHR30221:SF1">
    <property type="entry name" value="SMALL-CONDUCTANCE MECHANOSENSITIVE CHANNEL"/>
    <property type="match status" value="1"/>
</dbReference>
<feature type="transmembrane region" description="Helical" evidence="5">
    <location>
        <begin position="100"/>
        <end position="120"/>
    </location>
</feature>
<dbReference type="Gene3D" id="2.30.30.60">
    <property type="match status" value="1"/>
</dbReference>